<reference evidence="13 14" key="1">
    <citation type="submission" date="2018-09" db="EMBL/GenBank/DDBJ databases">
        <title>Complete genome sequence of Euzebya sp. DY32-46 isolated from seawater of Pacific Ocean.</title>
        <authorList>
            <person name="Xu L."/>
            <person name="Wu Y.-H."/>
            <person name="Xu X.-W."/>
        </authorList>
    </citation>
    <scope>NUCLEOTIDE SEQUENCE [LARGE SCALE GENOMIC DNA]</scope>
    <source>
        <strain evidence="13 14">DY32-46</strain>
    </source>
</reference>
<dbReference type="GO" id="GO:0016491">
    <property type="term" value="F:oxidoreductase activity"/>
    <property type="evidence" value="ECO:0007669"/>
    <property type="project" value="UniProtKB-KW"/>
</dbReference>
<dbReference type="AlphaFoldDB" id="A0A346XZK7"/>
<keyword evidence="8" id="KW-0350">Heme biosynthesis</keyword>
<dbReference type="Proteomes" id="UP000264006">
    <property type="component" value="Chromosome"/>
</dbReference>
<keyword evidence="6" id="KW-0560">Oxidoreductase</keyword>
<gene>
    <name evidence="13" type="ORF">DVS28_a2975</name>
</gene>
<proteinExistence type="predicted"/>
<protein>
    <submittedName>
        <fullName evidence="13">Heme A synthase, cytochrome oxidase biogenesis protein Cox15-CtaA</fullName>
    </submittedName>
</protein>
<dbReference type="GO" id="GO:0016020">
    <property type="term" value="C:membrane"/>
    <property type="evidence" value="ECO:0007669"/>
    <property type="project" value="UniProtKB-SubCell"/>
</dbReference>
<feature type="transmembrane region" description="Helical" evidence="12">
    <location>
        <begin position="140"/>
        <end position="159"/>
    </location>
</feature>
<keyword evidence="2" id="KW-1003">Cell membrane</keyword>
<feature type="transmembrane region" description="Helical" evidence="12">
    <location>
        <begin position="231"/>
        <end position="250"/>
    </location>
</feature>
<feature type="transmembrane region" description="Helical" evidence="12">
    <location>
        <begin position="108"/>
        <end position="134"/>
    </location>
</feature>
<dbReference type="Pfam" id="PF02628">
    <property type="entry name" value="COX15-CtaA"/>
    <property type="match status" value="1"/>
</dbReference>
<keyword evidence="4" id="KW-0479">Metal-binding</keyword>
<feature type="transmembrane region" description="Helical" evidence="12">
    <location>
        <begin position="262"/>
        <end position="282"/>
    </location>
</feature>
<evidence type="ECO:0000256" key="10">
    <source>
        <dbReference type="ARBA" id="ARBA00023157"/>
    </source>
</evidence>
<name>A0A346XZK7_9ACTN</name>
<feature type="transmembrane region" description="Helical" evidence="12">
    <location>
        <begin position="180"/>
        <end position="207"/>
    </location>
</feature>
<sequence>MPDTPAMPSSGFRRLSVVAAITSLVVIAIGGATRATDSGLACPTWPGCFSGGDFLPPVDVSAVDGLGRSVSGLNVWLEHSHRLVAGVLGLMVAALLVWVLARHRRTPGLLWPVVAAAVAVNIQALLGALVVWNLVKVELVTTHLGLGTATMALLVYVAARSQGPLRRPSRAERLVRMWRFAAVVTGVLWLQILVGGHLTGVMGGLAFVNDPALGLFSIGPITMEPEAVNVVHRYLGFVVAGLAMATAGRMRRAGIGGAPQTWARVAASLTGIQVLLGVANLWSSLSFLSVIPHLAVASWILAAMVMVLISLCRADEQSAVDVTTDTLVEVPA</sequence>
<evidence type="ECO:0000313" key="14">
    <source>
        <dbReference type="Proteomes" id="UP000264006"/>
    </source>
</evidence>
<keyword evidence="10" id="KW-1015">Disulfide bond</keyword>
<dbReference type="InterPro" id="IPR003780">
    <property type="entry name" value="COX15/CtaA_fam"/>
</dbReference>
<dbReference type="PANTHER" id="PTHR35457:SF1">
    <property type="entry name" value="HEME A SYNTHASE"/>
    <property type="match status" value="1"/>
</dbReference>
<keyword evidence="3 12" id="KW-0812">Transmembrane</keyword>
<dbReference type="EMBL" id="CP031165">
    <property type="protein sequence ID" value="AXV07654.1"/>
    <property type="molecule type" value="Genomic_DNA"/>
</dbReference>
<dbReference type="RefSeq" id="WP_164710561.1">
    <property type="nucleotide sequence ID" value="NZ_CP031165.1"/>
</dbReference>
<evidence type="ECO:0000256" key="7">
    <source>
        <dbReference type="ARBA" id="ARBA00023004"/>
    </source>
</evidence>
<keyword evidence="14" id="KW-1185">Reference proteome</keyword>
<keyword evidence="9 12" id="KW-0472">Membrane</keyword>
<evidence type="ECO:0000256" key="6">
    <source>
        <dbReference type="ARBA" id="ARBA00023002"/>
    </source>
</evidence>
<comment type="subcellular location">
    <subcellularLocation>
        <location evidence="1">Membrane</location>
        <topology evidence="1">Multi-pass membrane protein</topology>
    </subcellularLocation>
</comment>
<feature type="transmembrane region" description="Helical" evidence="12">
    <location>
        <begin position="12"/>
        <end position="31"/>
    </location>
</feature>
<dbReference type="InterPro" id="IPR050450">
    <property type="entry name" value="COX15/CtaA_HemeA_synthase"/>
</dbReference>
<feature type="transmembrane region" description="Helical" evidence="12">
    <location>
        <begin position="83"/>
        <end position="101"/>
    </location>
</feature>
<accession>A0A346XZK7</accession>
<dbReference type="GO" id="GO:0006784">
    <property type="term" value="P:heme A biosynthetic process"/>
    <property type="evidence" value="ECO:0007669"/>
    <property type="project" value="InterPro"/>
</dbReference>
<keyword evidence="7" id="KW-0408">Iron</keyword>
<evidence type="ECO:0000256" key="1">
    <source>
        <dbReference type="ARBA" id="ARBA00004141"/>
    </source>
</evidence>
<evidence type="ECO:0000256" key="4">
    <source>
        <dbReference type="ARBA" id="ARBA00022723"/>
    </source>
</evidence>
<evidence type="ECO:0000256" key="8">
    <source>
        <dbReference type="ARBA" id="ARBA00023133"/>
    </source>
</evidence>
<evidence type="ECO:0000256" key="9">
    <source>
        <dbReference type="ARBA" id="ARBA00023136"/>
    </source>
</evidence>
<evidence type="ECO:0000256" key="11">
    <source>
        <dbReference type="ARBA" id="ARBA00023444"/>
    </source>
</evidence>
<evidence type="ECO:0000256" key="3">
    <source>
        <dbReference type="ARBA" id="ARBA00022692"/>
    </source>
</evidence>
<evidence type="ECO:0000313" key="13">
    <source>
        <dbReference type="EMBL" id="AXV07654.1"/>
    </source>
</evidence>
<evidence type="ECO:0000256" key="2">
    <source>
        <dbReference type="ARBA" id="ARBA00022475"/>
    </source>
</evidence>
<feature type="transmembrane region" description="Helical" evidence="12">
    <location>
        <begin position="288"/>
        <end position="309"/>
    </location>
</feature>
<keyword evidence="5 12" id="KW-1133">Transmembrane helix</keyword>
<evidence type="ECO:0000256" key="12">
    <source>
        <dbReference type="SAM" id="Phobius"/>
    </source>
</evidence>
<dbReference type="GO" id="GO:0046872">
    <property type="term" value="F:metal ion binding"/>
    <property type="evidence" value="ECO:0007669"/>
    <property type="project" value="UniProtKB-KW"/>
</dbReference>
<organism evidence="13 14">
    <name type="scientific">Euzebya pacifica</name>
    <dbReference type="NCBI Taxonomy" id="1608957"/>
    <lineage>
        <taxon>Bacteria</taxon>
        <taxon>Bacillati</taxon>
        <taxon>Actinomycetota</taxon>
        <taxon>Nitriliruptoria</taxon>
        <taxon>Euzebyales</taxon>
    </lineage>
</organism>
<dbReference type="PANTHER" id="PTHR35457">
    <property type="entry name" value="HEME A SYNTHASE"/>
    <property type="match status" value="1"/>
</dbReference>
<comment type="pathway">
    <text evidence="11">Porphyrin-containing compound metabolism.</text>
</comment>
<dbReference type="KEGG" id="euz:DVS28_a2975"/>
<evidence type="ECO:0000256" key="5">
    <source>
        <dbReference type="ARBA" id="ARBA00022989"/>
    </source>
</evidence>